<evidence type="ECO:0000313" key="3">
    <source>
        <dbReference type="EMBL" id="RUP52318.1"/>
    </source>
</evidence>
<dbReference type="InterPro" id="IPR032717">
    <property type="entry name" value="Mss51_Znf"/>
</dbReference>
<comment type="caution">
    <text evidence="3">The sequence shown here is derived from an EMBL/GenBank/DDBJ whole genome shotgun (WGS) entry which is preliminary data.</text>
</comment>
<keyword evidence="3" id="KW-0863">Zinc-finger</keyword>
<dbReference type="EMBL" id="RBNI01000066">
    <property type="protein sequence ID" value="RUP52318.1"/>
    <property type="molecule type" value="Genomic_DNA"/>
</dbReference>
<dbReference type="PANTHER" id="PTHR28069:SF1">
    <property type="entry name" value="PROTEIN MSS51, MITOCHONDRIAL"/>
    <property type="match status" value="1"/>
</dbReference>
<gene>
    <name evidence="3" type="ORF">BC936DRAFT_147565</name>
</gene>
<dbReference type="GO" id="GO:0008270">
    <property type="term" value="F:zinc ion binding"/>
    <property type="evidence" value="ECO:0007669"/>
    <property type="project" value="UniProtKB-KW"/>
</dbReference>
<dbReference type="InterPro" id="IPR046824">
    <property type="entry name" value="Mss51-like_C"/>
</dbReference>
<evidence type="ECO:0000259" key="2">
    <source>
        <dbReference type="Pfam" id="PF20179"/>
    </source>
</evidence>
<keyword evidence="4" id="KW-1185">Reference proteome</keyword>
<keyword evidence="3" id="KW-0479">Metal-binding</keyword>
<dbReference type="Pfam" id="PF20179">
    <property type="entry name" value="MSS51_C"/>
    <property type="match status" value="1"/>
</dbReference>
<evidence type="ECO:0000313" key="4">
    <source>
        <dbReference type="Proteomes" id="UP000268093"/>
    </source>
</evidence>
<feature type="domain" description="Mitochondrial splicing suppressor 51-like C-terminal" evidence="2">
    <location>
        <begin position="257"/>
        <end position="444"/>
    </location>
</feature>
<name>A0A433DN60_9FUNG</name>
<keyword evidence="3" id="KW-0862">Zinc</keyword>
<proteinExistence type="predicted"/>
<dbReference type="AlphaFoldDB" id="A0A433DN60"/>
<sequence length="474" mass="53537">MFSSRARSILSALHVPLPHQPCNSSLLLVLPSVRLVSPRNPTLTFARSFSLKSLFSHPSADVSTPDRPPVLSPDHLFHPLSKSPIRQMRDRATLINKYGSCPVCYEEACAGDDANKTDAKAKHAKAKHAHECKAPTYECSDCGYPTHCSEGHYLSGKAEHNKYCAALREANEDEHDLRSGRKMPEFNFPGAQGFDEVVNMANWDVFFYTRGFPSMDTERSMRHVSKLLTHPITIASTLHQSSPFKVGKELTPEGLRSIAALRTTLYPREELAKDGVTLLPTDTIRIFLVGARAEASLPPHIWLQLAHLFPQTPFHIHFIGPDAIPSKGVPNKPFSTSLDARLTFTYDPSFYHQYHERIGGTTHFDPYRDVFFLFSPGFAHPLTRNGWRSSVANMLETKCAVFVTGFDEEDMKGDMAAFEKSHEEFDWILKPGENVFRSLKRDVNLEDLRHQIFANWGIWGVRGKRYEVTQPDEE</sequence>
<feature type="domain" description="Mitochondrial splicing suppressor 51 zinc-finger" evidence="1">
    <location>
        <begin position="101"/>
        <end position="177"/>
    </location>
</feature>
<evidence type="ECO:0000259" key="1">
    <source>
        <dbReference type="Pfam" id="PF13824"/>
    </source>
</evidence>
<reference evidence="3 4" key="1">
    <citation type="journal article" date="2018" name="New Phytol.">
        <title>Phylogenomics of Endogonaceae and evolution of mycorrhizas within Mucoromycota.</title>
        <authorList>
            <person name="Chang Y."/>
            <person name="Desiro A."/>
            <person name="Na H."/>
            <person name="Sandor L."/>
            <person name="Lipzen A."/>
            <person name="Clum A."/>
            <person name="Barry K."/>
            <person name="Grigoriev I.V."/>
            <person name="Martin F.M."/>
            <person name="Stajich J.E."/>
            <person name="Smith M.E."/>
            <person name="Bonito G."/>
            <person name="Spatafora J.W."/>
        </authorList>
    </citation>
    <scope>NUCLEOTIDE SEQUENCE [LARGE SCALE GENOMIC DNA]</scope>
    <source>
        <strain evidence="3 4">GMNB39</strain>
    </source>
</reference>
<dbReference type="OrthoDB" id="5282002at2759"/>
<dbReference type="Proteomes" id="UP000268093">
    <property type="component" value="Unassembled WGS sequence"/>
</dbReference>
<organism evidence="3 4">
    <name type="scientific">Jimgerdemannia flammicorona</name>
    <dbReference type="NCBI Taxonomy" id="994334"/>
    <lineage>
        <taxon>Eukaryota</taxon>
        <taxon>Fungi</taxon>
        <taxon>Fungi incertae sedis</taxon>
        <taxon>Mucoromycota</taxon>
        <taxon>Mucoromycotina</taxon>
        <taxon>Endogonomycetes</taxon>
        <taxon>Endogonales</taxon>
        <taxon>Endogonaceae</taxon>
        <taxon>Jimgerdemannia</taxon>
    </lineage>
</organism>
<dbReference type="Pfam" id="PF13824">
    <property type="entry name" value="zf-Mss51"/>
    <property type="match status" value="1"/>
</dbReference>
<accession>A0A433DN60</accession>
<protein>
    <submittedName>
        <fullName evidence="3">Zinc-finger of mitochondrial splicing suppressor 51-domain-containing protein</fullName>
    </submittedName>
</protein>
<dbReference type="PANTHER" id="PTHR28069">
    <property type="entry name" value="GH20023P"/>
    <property type="match status" value="1"/>
</dbReference>